<protein>
    <submittedName>
        <fullName evidence="1">Uncharacterized protein</fullName>
    </submittedName>
</protein>
<sequence>MILSLLIIAGAMTLSVYACIAVGAQAEEEWNLQCMQSALKDDSANHHIKL</sequence>
<name>A0A6I3Q6R3_9FIRM</name>
<dbReference type="RefSeq" id="WP_155201249.1">
    <property type="nucleotide sequence ID" value="NZ_WMZL01000008.1"/>
</dbReference>
<gene>
    <name evidence="1" type="ORF">GMD52_09005</name>
</gene>
<reference evidence="1 2" key="1">
    <citation type="journal article" date="2019" name="Nat. Med.">
        <title>A library of human gut bacterial isolates paired with longitudinal multiomics data enables mechanistic microbiome research.</title>
        <authorList>
            <person name="Poyet M."/>
            <person name="Groussin M."/>
            <person name="Gibbons S.M."/>
            <person name="Avila-Pacheco J."/>
            <person name="Jiang X."/>
            <person name="Kearney S.M."/>
            <person name="Perrotta A.R."/>
            <person name="Berdy B."/>
            <person name="Zhao S."/>
            <person name="Lieberman T.D."/>
            <person name="Swanson P.K."/>
            <person name="Smith M."/>
            <person name="Roesemann S."/>
            <person name="Alexander J.E."/>
            <person name="Rich S.A."/>
            <person name="Livny J."/>
            <person name="Vlamakis H."/>
            <person name="Clish C."/>
            <person name="Bullock K."/>
            <person name="Deik A."/>
            <person name="Scott J."/>
            <person name="Pierce K.A."/>
            <person name="Xavier R.J."/>
            <person name="Alm E.J."/>
        </authorList>
    </citation>
    <scope>NUCLEOTIDE SEQUENCE [LARGE SCALE GENOMIC DNA]</scope>
    <source>
        <strain evidence="1 2">BIOML-A7</strain>
    </source>
</reference>
<evidence type="ECO:0000313" key="2">
    <source>
        <dbReference type="Proteomes" id="UP000449193"/>
    </source>
</evidence>
<organism evidence="1 2">
    <name type="scientific">Ruthenibacterium lactatiformans</name>
    <dbReference type="NCBI Taxonomy" id="1550024"/>
    <lineage>
        <taxon>Bacteria</taxon>
        <taxon>Bacillati</taxon>
        <taxon>Bacillota</taxon>
        <taxon>Clostridia</taxon>
        <taxon>Eubacteriales</taxon>
        <taxon>Oscillospiraceae</taxon>
        <taxon>Ruthenibacterium</taxon>
    </lineage>
</organism>
<dbReference type="Proteomes" id="UP000449193">
    <property type="component" value="Unassembled WGS sequence"/>
</dbReference>
<proteinExistence type="predicted"/>
<comment type="caution">
    <text evidence="1">The sequence shown here is derived from an EMBL/GenBank/DDBJ whole genome shotgun (WGS) entry which is preliminary data.</text>
</comment>
<dbReference type="AlphaFoldDB" id="A0A6I3Q6R3"/>
<evidence type="ECO:0000313" key="1">
    <source>
        <dbReference type="EMBL" id="MTS51676.1"/>
    </source>
</evidence>
<accession>A0A6I3Q6R3</accession>
<dbReference type="EMBL" id="WMZR01000010">
    <property type="protein sequence ID" value="MTS51676.1"/>
    <property type="molecule type" value="Genomic_DNA"/>
</dbReference>